<name>A0ACB8YFQ1_ARCLA</name>
<reference evidence="1 2" key="2">
    <citation type="journal article" date="2022" name="Mol. Ecol. Resour.">
        <title>The genomes of chicory, endive, great burdock and yacon provide insights into Asteraceae paleo-polyploidization history and plant inulin production.</title>
        <authorList>
            <person name="Fan W."/>
            <person name="Wang S."/>
            <person name="Wang H."/>
            <person name="Wang A."/>
            <person name="Jiang F."/>
            <person name="Liu H."/>
            <person name="Zhao H."/>
            <person name="Xu D."/>
            <person name="Zhang Y."/>
        </authorList>
    </citation>
    <scope>NUCLEOTIDE SEQUENCE [LARGE SCALE GENOMIC DNA]</scope>
    <source>
        <strain evidence="2">cv. Niubang</strain>
    </source>
</reference>
<dbReference type="Proteomes" id="UP001055879">
    <property type="component" value="Linkage Group LG12"/>
</dbReference>
<reference evidence="2" key="1">
    <citation type="journal article" date="2022" name="Mol. Ecol. Resour.">
        <title>The genomes of chicory, endive, great burdock and yacon provide insights into Asteraceae palaeo-polyploidization history and plant inulin production.</title>
        <authorList>
            <person name="Fan W."/>
            <person name="Wang S."/>
            <person name="Wang H."/>
            <person name="Wang A."/>
            <person name="Jiang F."/>
            <person name="Liu H."/>
            <person name="Zhao H."/>
            <person name="Xu D."/>
            <person name="Zhang Y."/>
        </authorList>
    </citation>
    <scope>NUCLEOTIDE SEQUENCE [LARGE SCALE GENOMIC DNA]</scope>
    <source>
        <strain evidence="2">cv. Niubang</strain>
    </source>
</reference>
<gene>
    <name evidence="1" type="ORF">L6452_33756</name>
</gene>
<organism evidence="1 2">
    <name type="scientific">Arctium lappa</name>
    <name type="common">Greater burdock</name>
    <name type="synonym">Lappa major</name>
    <dbReference type="NCBI Taxonomy" id="4217"/>
    <lineage>
        <taxon>Eukaryota</taxon>
        <taxon>Viridiplantae</taxon>
        <taxon>Streptophyta</taxon>
        <taxon>Embryophyta</taxon>
        <taxon>Tracheophyta</taxon>
        <taxon>Spermatophyta</taxon>
        <taxon>Magnoliopsida</taxon>
        <taxon>eudicotyledons</taxon>
        <taxon>Gunneridae</taxon>
        <taxon>Pentapetalae</taxon>
        <taxon>asterids</taxon>
        <taxon>campanulids</taxon>
        <taxon>Asterales</taxon>
        <taxon>Asteraceae</taxon>
        <taxon>Carduoideae</taxon>
        <taxon>Cardueae</taxon>
        <taxon>Arctiinae</taxon>
        <taxon>Arctium</taxon>
    </lineage>
</organism>
<keyword evidence="2" id="KW-1185">Reference proteome</keyword>
<dbReference type="EMBL" id="CM042058">
    <property type="protein sequence ID" value="KAI3684532.1"/>
    <property type="molecule type" value="Genomic_DNA"/>
</dbReference>
<sequence length="138" mass="15780">MADVDLNIAFNLATVIDFRIYRRSTIFPDFLLQFIKCYTKPWMMGFRKGFLHSSFNSPIVVLAPTPANKPQLCDFSTNNNASESFLMLNEIIIEPNQEEKSEIDEKIVITRSLFMDFSKKFEGSDSPVKVLMVNAKGN</sequence>
<evidence type="ECO:0000313" key="1">
    <source>
        <dbReference type="EMBL" id="KAI3684532.1"/>
    </source>
</evidence>
<accession>A0ACB8YFQ1</accession>
<evidence type="ECO:0000313" key="2">
    <source>
        <dbReference type="Proteomes" id="UP001055879"/>
    </source>
</evidence>
<proteinExistence type="predicted"/>
<comment type="caution">
    <text evidence="1">The sequence shown here is derived from an EMBL/GenBank/DDBJ whole genome shotgun (WGS) entry which is preliminary data.</text>
</comment>
<protein>
    <submittedName>
        <fullName evidence="1">Uncharacterized protein</fullName>
    </submittedName>
</protein>